<comment type="subcellular location">
    <subcellularLocation>
        <location evidence="1">Cell membrane</location>
        <topology evidence="1">Multi-pass membrane protein</topology>
    </subcellularLocation>
</comment>
<evidence type="ECO:0000256" key="3">
    <source>
        <dbReference type="ARBA" id="ARBA00022475"/>
    </source>
</evidence>
<dbReference type="Pfam" id="PF03062">
    <property type="entry name" value="MBOAT"/>
    <property type="match status" value="1"/>
</dbReference>
<keyword evidence="3 7" id="KW-1003">Cell membrane</keyword>
<dbReference type="EMBL" id="CAJHOF010000005">
    <property type="protein sequence ID" value="CAD7287850.1"/>
    <property type="molecule type" value="Genomic_DNA"/>
</dbReference>
<dbReference type="InterPro" id="IPR051085">
    <property type="entry name" value="MB_O-acyltransferase"/>
</dbReference>
<feature type="transmembrane region" description="Helical" evidence="8">
    <location>
        <begin position="147"/>
        <end position="166"/>
    </location>
</feature>
<evidence type="ECO:0000256" key="4">
    <source>
        <dbReference type="ARBA" id="ARBA00022692"/>
    </source>
</evidence>
<evidence type="ECO:0000256" key="1">
    <source>
        <dbReference type="ARBA" id="ARBA00004651"/>
    </source>
</evidence>
<reference evidence="9 10" key="1">
    <citation type="submission" date="2020-11" db="EMBL/GenBank/DDBJ databases">
        <authorList>
            <person name="Peeters C."/>
        </authorList>
    </citation>
    <scope>NUCLEOTIDE SEQUENCE [LARGE SCALE GENOMIC DNA]</scope>
    <source>
        <strain evidence="9 10">LMG 7974</strain>
    </source>
</reference>
<keyword evidence="7" id="KW-0012">Acyltransferase</keyword>
<keyword evidence="6 7" id="KW-0472">Membrane</keyword>
<feature type="transmembrane region" description="Helical" evidence="8">
    <location>
        <begin position="6"/>
        <end position="22"/>
    </location>
</feature>
<keyword evidence="5 8" id="KW-1133">Transmembrane helix</keyword>
<protein>
    <recommendedName>
        <fullName evidence="11">MBOAT family protein</fullName>
    </recommendedName>
</protein>
<evidence type="ECO:0000256" key="2">
    <source>
        <dbReference type="ARBA" id="ARBA00010323"/>
    </source>
</evidence>
<evidence type="ECO:0000313" key="10">
    <source>
        <dbReference type="Proteomes" id="UP000789803"/>
    </source>
</evidence>
<evidence type="ECO:0000256" key="5">
    <source>
        <dbReference type="ARBA" id="ARBA00022989"/>
    </source>
</evidence>
<dbReference type="InterPro" id="IPR004299">
    <property type="entry name" value="MBOAT_fam"/>
</dbReference>
<feature type="transmembrane region" description="Helical" evidence="8">
    <location>
        <begin position="242"/>
        <end position="261"/>
    </location>
</feature>
<evidence type="ECO:0000313" key="9">
    <source>
        <dbReference type="EMBL" id="CAD7287850.1"/>
    </source>
</evidence>
<keyword evidence="7" id="KW-0808">Transferase</keyword>
<accession>A0ABM8Q4W6</accession>
<feature type="transmembrane region" description="Helical" evidence="8">
    <location>
        <begin position="424"/>
        <end position="448"/>
    </location>
</feature>
<evidence type="ECO:0008006" key="11">
    <source>
        <dbReference type="Google" id="ProtNLM"/>
    </source>
</evidence>
<dbReference type="RefSeq" id="WP_229932547.1">
    <property type="nucleotide sequence ID" value="NZ_CAJHOF010000005.1"/>
</dbReference>
<feature type="transmembrane region" description="Helical" evidence="8">
    <location>
        <begin position="299"/>
        <end position="318"/>
    </location>
</feature>
<feature type="transmembrane region" description="Helical" evidence="8">
    <location>
        <begin position="186"/>
        <end position="208"/>
    </location>
</feature>
<feature type="transmembrane region" description="Helical" evidence="8">
    <location>
        <begin position="29"/>
        <end position="45"/>
    </location>
</feature>
<dbReference type="InterPro" id="IPR024194">
    <property type="entry name" value="Ac/AlaTfrase_AlgI/DltB"/>
</dbReference>
<gene>
    <name evidence="9" type="ORF">LMG7974_00738</name>
</gene>
<sequence length="460" mass="53509">MTFFSAEFAIIFLCFFCIYWLIKNSFRLQNYLILFFNYFLIYTFSPYFTFVVLFQTCFVSYFGLFIHYKKSINALFSALFFTLTYLCFFKYYDFIYTDFKNILEILNFEILAKNLDIVFPIGISFYTFASITYLVSIQKKELKPAKFITLACYLSFFATLLAGPIARASFLLPQFEKKRVFKNADIIYVLLFFGIIKKILIANYLHGYVGGVFSDPNEHNMLKVITAVYLYGVWLYCDFSGYIDIVTALALAIGFTLPINFNMPYASLNLKEFWAKWHISLSTFIKDYIYIPLGGNKKGYFFTQINVIIAFALSGIWHGVGLNFLIWGLMHGVGINILNTMQKFRINISSKMPHLSMFITYSFVSIAWVYFDRDEISEANNVILSMFNTTHPITNHDIMLIFALIILFFIYPKTKNIKEILINFLAVTPAIFKPIVFSFILAFVFAIMPDGIPDFIYSSF</sequence>
<dbReference type="PANTHER" id="PTHR13285:SF18">
    <property type="entry name" value="PROTEIN-CYSTEINE N-PALMITOYLTRANSFERASE RASP"/>
    <property type="match status" value="1"/>
</dbReference>
<dbReference type="PIRSF" id="PIRSF500217">
    <property type="entry name" value="AlgI"/>
    <property type="match status" value="1"/>
</dbReference>
<dbReference type="PANTHER" id="PTHR13285">
    <property type="entry name" value="ACYLTRANSFERASE"/>
    <property type="match status" value="1"/>
</dbReference>
<name>A0ABM8Q4W6_9BACT</name>
<comment type="similarity">
    <text evidence="2 7">Belongs to the membrane-bound acyltransferase family.</text>
</comment>
<dbReference type="Proteomes" id="UP000789803">
    <property type="component" value="Unassembled WGS sequence"/>
</dbReference>
<evidence type="ECO:0000256" key="8">
    <source>
        <dbReference type="SAM" id="Phobius"/>
    </source>
</evidence>
<dbReference type="PIRSF" id="PIRSF016636">
    <property type="entry name" value="AlgI_DltB"/>
    <property type="match status" value="1"/>
</dbReference>
<organism evidence="9 10">
    <name type="scientific">Campylobacter majalis</name>
    <dbReference type="NCBI Taxonomy" id="2790656"/>
    <lineage>
        <taxon>Bacteria</taxon>
        <taxon>Pseudomonadati</taxon>
        <taxon>Campylobacterota</taxon>
        <taxon>Epsilonproteobacteria</taxon>
        <taxon>Campylobacterales</taxon>
        <taxon>Campylobacteraceae</taxon>
        <taxon>Campylobacter</taxon>
    </lineage>
</organism>
<feature type="transmembrane region" description="Helical" evidence="8">
    <location>
        <begin position="393"/>
        <end position="412"/>
    </location>
</feature>
<evidence type="ECO:0000256" key="7">
    <source>
        <dbReference type="PIRNR" id="PIRNR016636"/>
    </source>
</evidence>
<evidence type="ECO:0000256" key="6">
    <source>
        <dbReference type="ARBA" id="ARBA00023136"/>
    </source>
</evidence>
<keyword evidence="10" id="KW-1185">Reference proteome</keyword>
<feature type="transmembrane region" description="Helical" evidence="8">
    <location>
        <begin position="117"/>
        <end position="135"/>
    </location>
</feature>
<feature type="transmembrane region" description="Helical" evidence="8">
    <location>
        <begin position="75"/>
        <end position="97"/>
    </location>
</feature>
<comment type="caution">
    <text evidence="9">The sequence shown here is derived from an EMBL/GenBank/DDBJ whole genome shotgun (WGS) entry which is preliminary data.</text>
</comment>
<dbReference type="InterPro" id="IPR028362">
    <property type="entry name" value="AlgI"/>
</dbReference>
<feature type="transmembrane region" description="Helical" evidence="8">
    <location>
        <begin position="353"/>
        <end position="371"/>
    </location>
</feature>
<keyword evidence="4 8" id="KW-0812">Transmembrane</keyword>
<proteinExistence type="inferred from homology"/>